<organism evidence="1 2">
    <name type="scientific">Nyctereutes procyonoides</name>
    <name type="common">Raccoon dog</name>
    <name type="synonym">Canis procyonoides</name>
    <dbReference type="NCBI Taxonomy" id="34880"/>
    <lineage>
        <taxon>Eukaryota</taxon>
        <taxon>Metazoa</taxon>
        <taxon>Chordata</taxon>
        <taxon>Craniata</taxon>
        <taxon>Vertebrata</taxon>
        <taxon>Euteleostomi</taxon>
        <taxon>Mammalia</taxon>
        <taxon>Eutheria</taxon>
        <taxon>Laurasiatheria</taxon>
        <taxon>Carnivora</taxon>
        <taxon>Caniformia</taxon>
        <taxon>Canidae</taxon>
        <taxon>Nyctereutes</taxon>
    </lineage>
</organism>
<name>A0A811Y334_NYCPR</name>
<sequence length="89" mass="9907">MDSQILYDDYLAVFLPACENPQARILPGEGLGFNRLQDRDQTLGVNDVGFQEIEHRLCPGELQPTALHLESARESWLGSFGQLLQPIPG</sequence>
<comment type="caution">
    <text evidence="1">The sequence shown here is derived from an EMBL/GenBank/DDBJ whole genome shotgun (WGS) entry which is preliminary data.</text>
</comment>
<accession>A0A811Y334</accession>
<reference evidence="1" key="1">
    <citation type="submission" date="2020-12" db="EMBL/GenBank/DDBJ databases">
        <authorList>
            <consortium name="Molecular Ecology Group"/>
        </authorList>
    </citation>
    <scope>NUCLEOTIDE SEQUENCE</scope>
    <source>
        <strain evidence="1">TBG_1078</strain>
    </source>
</reference>
<keyword evidence="2" id="KW-1185">Reference proteome</keyword>
<dbReference type="Proteomes" id="UP000645828">
    <property type="component" value="Unassembled WGS sequence"/>
</dbReference>
<dbReference type="AlphaFoldDB" id="A0A811Y334"/>
<dbReference type="EMBL" id="CAJHUB010000663">
    <property type="protein sequence ID" value="CAD7671533.1"/>
    <property type="molecule type" value="Genomic_DNA"/>
</dbReference>
<evidence type="ECO:0000313" key="1">
    <source>
        <dbReference type="EMBL" id="CAD7671533.1"/>
    </source>
</evidence>
<protein>
    <submittedName>
        <fullName evidence="1">(raccoon dog) hypothetical protein</fullName>
    </submittedName>
</protein>
<gene>
    <name evidence="1" type="ORF">NYPRO_LOCUS4328</name>
</gene>
<proteinExistence type="predicted"/>
<evidence type="ECO:0000313" key="2">
    <source>
        <dbReference type="Proteomes" id="UP000645828"/>
    </source>
</evidence>